<comment type="caution">
    <text evidence="2">The sequence shown here is derived from an EMBL/GenBank/DDBJ whole genome shotgun (WGS) entry which is preliminary data.</text>
</comment>
<feature type="compositionally biased region" description="Polar residues" evidence="1">
    <location>
        <begin position="8"/>
        <end position="21"/>
    </location>
</feature>
<feature type="region of interest" description="Disordered" evidence="1">
    <location>
        <begin position="157"/>
        <end position="286"/>
    </location>
</feature>
<sequence>MAHADLSRSMQPHSSPPAQTRNHCKRVHTTSHRPNQPSISNTLRANSSFFSGAPDSSRPMQRHSSPLAHTRNHHKKVHTASHRLNQPSVSSKLRVDSSFFSSRKIVKGPKKPKPLPDEKTNKTDEMEGWKTCWRIMGEASKEEAQKSRWRMPWWLVEKPDLQEPQPQSQGKTPEERVLETPPNLPMIDFKRLPSRITFRKHSKPNLDHSESASMSESQSHSDIAPDEDLTFSSELPPLSSDTSRDAIFPASACPSPNETAPSTSPTSISTHYALPPKMKRKGPVTR</sequence>
<dbReference type="Proteomes" id="UP000054988">
    <property type="component" value="Unassembled WGS sequence"/>
</dbReference>
<reference evidence="2 3" key="1">
    <citation type="submission" date="2015-12" db="EMBL/GenBank/DDBJ databases">
        <title>Draft genome sequence of Moniliophthora roreri, the causal agent of frosty pod rot of cacao.</title>
        <authorList>
            <person name="Aime M.C."/>
            <person name="Diaz-Valderrama J.R."/>
            <person name="Kijpornyongpan T."/>
            <person name="Phillips-Mora W."/>
        </authorList>
    </citation>
    <scope>NUCLEOTIDE SEQUENCE [LARGE SCALE GENOMIC DNA]</scope>
    <source>
        <strain evidence="2 3">MCA 2952</strain>
    </source>
</reference>
<feature type="compositionally biased region" description="Basic residues" evidence="1">
    <location>
        <begin position="22"/>
        <end position="31"/>
    </location>
</feature>
<accession>A0A0W0F5X5</accession>
<proteinExistence type="predicted"/>
<feature type="compositionally biased region" description="Basic and acidic residues" evidence="1">
    <location>
        <begin position="114"/>
        <end position="124"/>
    </location>
</feature>
<feature type="compositionally biased region" description="Low complexity" evidence="1">
    <location>
        <begin position="211"/>
        <end position="221"/>
    </location>
</feature>
<feature type="compositionally biased region" description="Basic residues" evidence="1">
    <location>
        <begin position="104"/>
        <end position="113"/>
    </location>
</feature>
<gene>
    <name evidence="2" type="ORF">WG66_15765</name>
</gene>
<protein>
    <submittedName>
        <fullName evidence="2">Uncharacterized protein</fullName>
    </submittedName>
</protein>
<feature type="compositionally biased region" description="Polar residues" evidence="1">
    <location>
        <begin position="82"/>
        <end position="91"/>
    </location>
</feature>
<evidence type="ECO:0000313" key="2">
    <source>
        <dbReference type="EMBL" id="KTB31709.1"/>
    </source>
</evidence>
<evidence type="ECO:0000313" key="3">
    <source>
        <dbReference type="Proteomes" id="UP000054988"/>
    </source>
</evidence>
<feature type="compositionally biased region" description="Polar residues" evidence="1">
    <location>
        <begin position="32"/>
        <end position="50"/>
    </location>
</feature>
<organism evidence="2 3">
    <name type="scientific">Moniliophthora roreri</name>
    <name type="common">Frosty pod rot fungus</name>
    <name type="synonym">Monilia roreri</name>
    <dbReference type="NCBI Taxonomy" id="221103"/>
    <lineage>
        <taxon>Eukaryota</taxon>
        <taxon>Fungi</taxon>
        <taxon>Dikarya</taxon>
        <taxon>Basidiomycota</taxon>
        <taxon>Agaricomycotina</taxon>
        <taxon>Agaricomycetes</taxon>
        <taxon>Agaricomycetidae</taxon>
        <taxon>Agaricales</taxon>
        <taxon>Marasmiineae</taxon>
        <taxon>Marasmiaceae</taxon>
        <taxon>Moniliophthora</taxon>
    </lineage>
</organism>
<feature type="compositionally biased region" description="Low complexity" evidence="1">
    <location>
        <begin position="259"/>
        <end position="270"/>
    </location>
</feature>
<evidence type="ECO:0000256" key="1">
    <source>
        <dbReference type="SAM" id="MobiDB-lite"/>
    </source>
</evidence>
<dbReference type="AlphaFoldDB" id="A0A0W0F5X5"/>
<feature type="compositionally biased region" description="Basic residues" evidence="1">
    <location>
        <begin position="277"/>
        <end position="286"/>
    </location>
</feature>
<name>A0A0W0F5X5_MONRR</name>
<feature type="compositionally biased region" description="Basic residues" evidence="1">
    <location>
        <begin position="70"/>
        <end position="81"/>
    </location>
</feature>
<feature type="region of interest" description="Disordered" evidence="1">
    <location>
        <begin position="1"/>
        <end position="124"/>
    </location>
</feature>
<dbReference type="EMBL" id="LATX01002301">
    <property type="protein sequence ID" value="KTB31709.1"/>
    <property type="molecule type" value="Genomic_DNA"/>
</dbReference>